<dbReference type="GO" id="GO:0006598">
    <property type="term" value="P:polyamine catabolic process"/>
    <property type="evidence" value="ECO:0007669"/>
    <property type="project" value="TreeGrafter"/>
</dbReference>
<dbReference type="EMBL" id="RJSG01000002">
    <property type="protein sequence ID" value="RNL78432.1"/>
    <property type="molecule type" value="Genomic_DNA"/>
</dbReference>
<comment type="caution">
    <text evidence="1">The sequence shown here is derived from an EMBL/GenBank/DDBJ whole genome shotgun (WGS) entry which is preliminary data.</text>
</comment>
<dbReference type="RefSeq" id="WP_123232931.1">
    <property type="nucleotide sequence ID" value="NZ_RJSG01000002.1"/>
</dbReference>
<dbReference type="SUPFAM" id="SSF52317">
    <property type="entry name" value="Class I glutamine amidotransferase-like"/>
    <property type="match status" value="1"/>
</dbReference>
<organism evidence="1 2">
    <name type="scientific">Nocardioides marmorisolisilvae</name>
    <dbReference type="NCBI Taxonomy" id="1542737"/>
    <lineage>
        <taxon>Bacteria</taxon>
        <taxon>Bacillati</taxon>
        <taxon>Actinomycetota</taxon>
        <taxon>Actinomycetes</taxon>
        <taxon>Propionibacteriales</taxon>
        <taxon>Nocardioidaceae</taxon>
        <taxon>Nocardioides</taxon>
    </lineage>
</organism>
<evidence type="ECO:0000313" key="1">
    <source>
        <dbReference type="EMBL" id="RNL78432.1"/>
    </source>
</evidence>
<dbReference type="Proteomes" id="UP000277094">
    <property type="component" value="Unassembled WGS sequence"/>
</dbReference>
<dbReference type="Gene3D" id="3.40.50.880">
    <property type="match status" value="1"/>
</dbReference>
<dbReference type="InterPro" id="IPR011697">
    <property type="entry name" value="Peptidase_C26"/>
</dbReference>
<sequence length="230" mass="23999">MTRKPVVGVVGHGYRVPKPFGDLPVTGTPPTYVDAITAAGGRPLILPPRHAPELLDLVDALVLTGGGDVDPARYGGSGPAEDVDPQRDEEEIAVVHAAAADRVPLLGVCRGMQILAVAFGGTLRGGLEHRLPVDGHEVRTAPGSLIADLLGPVAQTSALHRQAVLDPGPSWTATAWSHDGTTEALEPTTTGWSVLGVQWHPELHAHELLTDPTGPALFGWLVGQARVLTA</sequence>
<dbReference type="PANTHER" id="PTHR43235">
    <property type="entry name" value="GLUTAMINE AMIDOTRANSFERASE PB2B2.05-RELATED"/>
    <property type="match status" value="1"/>
</dbReference>
<dbReference type="InterPro" id="IPR044668">
    <property type="entry name" value="PuuD-like"/>
</dbReference>
<dbReference type="GO" id="GO:0005829">
    <property type="term" value="C:cytosol"/>
    <property type="evidence" value="ECO:0007669"/>
    <property type="project" value="TreeGrafter"/>
</dbReference>
<dbReference type="OrthoDB" id="9813383at2"/>
<keyword evidence="1" id="KW-0378">Hydrolase</keyword>
<dbReference type="Pfam" id="PF07722">
    <property type="entry name" value="Peptidase_C26"/>
    <property type="match status" value="1"/>
</dbReference>
<evidence type="ECO:0000313" key="2">
    <source>
        <dbReference type="Proteomes" id="UP000277094"/>
    </source>
</evidence>
<dbReference type="AlphaFoldDB" id="A0A3N0DS29"/>
<accession>A0A3N0DS29</accession>
<name>A0A3N0DS29_9ACTN</name>
<gene>
    <name evidence="1" type="ORF">EFL95_04855</name>
</gene>
<dbReference type="PROSITE" id="PS51273">
    <property type="entry name" value="GATASE_TYPE_1"/>
    <property type="match status" value="1"/>
</dbReference>
<dbReference type="GO" id="GO:0033969">
    <property type="term" value="F:gamma-glutamyl-gamma-aminobutyrate hydrolase activity"/>
    <property type="evidence" value="ECO:0007669"/>
    <property type="project" value="TreeGrafter"/>
</dbReference>
<keyword evidence="2" id="KW-1185">Reference proteome</keyword>
<protein>
    <submittedName>
        <fullName evidence="1">Gamma-glutamyl-gamma-aminobutyrate hydrolase family protein</fullName>
    </submittedName>
</protein>
<dbReference type="PANTHER" id="PTHR43235:SF1">
    <property type="entry name" value="GLUTAMINE AMIDOTRANSFERASE PB2B2.05-RELATED"/>
    <property type="match status" value="1"/>
</dbReference>
<proteinExistence type="predicted"/>
<dbReference type="InterPro" id="IPR029062">
    <property type="entry name" value="Class_I_gatase-like"/>
</dbReference>
<reference evidence="1 2" key="1">
    <citation type="submission" date="2018-11" db="EMBL/GenBank/DDBJ databases">
        <authorList>
            <person name="Li F."/>
        </authorList>
    </citation>
    <scope>NUCLEOTIDE SEQUENCE [LARGE SCALE GENOMIC DNA]</scope>
    <source>
        <strain evidence="1 2">KIS18-7</strain>
    </source>
</reference>